<dbReference type="Gene3D" id="2.40.30.170">
    <property type="match status" value="1"/>
</dbReference>
<dbReference type="Gene3D" id="2.40.50.100">
    <property type="match status" value="1"/>
</dbReference>
<dbReference type="EMBL" id="LC557099">
    <property type="protein sequence ID" value="BCI56253.1"/>
    <property type="molecule type" value="Genomic_DNA"/>
</dbReference>
<feature type="domain" description="CzcB-like barrel-sandwich hybrid" evidence="4">
    <location>
        <begin position="79"/>
        <end position="203"/>
    </location>
</feature>
<dbReference type="SUPFAM" id="SSF111369">
    <property type="entry name" value="HlyD-like secretion proteins"/>
    <property type="match status" value="1"/>
</dbReference>
<keyword evidence="2" id="KW-0812">Transmembrane</keyword>
<dbReference type="Pfam" id="PF25973">
    <property type="entry name" value="BSH_CzcB"/>
    <property type="match status" value="1"/>
</dbReference>
<dbReference type="InterPro" id="IPR006143">
    <property type="entry name" value="RND_pump_MFP"/>
</dbReference>
<organism evidence="5">
    <name type="scientific">Ralstonia solanacearum</name>
    <name type="common">Pseudomonas solanacearum</name>
    <dbReference type="NCBI Taxonomy" id="305"/>
    <lineage>
        <taxon>Bacteria</taxon>
        <taxon>Pseudomonadati</taxon>
        <taxon>Pseudomonadota</taxon>
        <taxon>Betaproteobacteria</taxon>
        <taxon>Burkholderiales</taxon>
        <taxon>Burkholderiaceae</taxon>
        <taxon>Ralstonia</taxon>
        <taxon>Ralstonia solanacearum species complex</taxon>
    </lineage>
</organism>
<dbReference type="PANTHER" id="PTHR30469">
    <property type="entry name" value="MULTIDRUG RESISTANCE PROTEIN MDTA"/>
    <property type="match status" value="1"/>
</dbReference>
<dbReference type="Gene3D" id="1.10.287.470">
    <property type="entry name" value="Helix hairpin bin"/>
    <property type="match status" value="1"/>
</dbReference>
<sequence length="365" mass="38407">MNKRVNLPAAIFGRKVLIPVALSAVMAATAMLVFVPKTSATAMPEQPAAALTVTVTAASQAQWPATLEASGAIAPWQEAVIGAQVSGLRLADVRVNVGDQVKRGQVLAVFDADLLRADEARLKATWQQAEANRQRALQLKGSGAISEQDVLQYTTQADVAKAQLRSTQLQLRYAEVVAPDDGVISARSATLGTVSNSGQELFRMIRQSRLEWRGELTSAQLAQIQAGQRIRLALPDGTAAGARVRQTAPSLDSQTRLGLVYADIEPGSGARAGMYAKGNVVLAQSTAVTVPAASVVIRDGRSYVPRLSGTDKVALQAVTVGRRQDDAVEIVSGIAAGDKVVVQGAAFLNDGDIVRVRKPAQGSKV</sequence>
<dbReference type="GO" id="GO:1990281">
    <property type="term" value="C:efflux pump complex"/>
    <property type="evidence" value="ECO:0007669"/>
    <property type="project" value="TreeGrafter"/>
</dbReference>
<evidence type="ECO:0000259" key="3">
    <source>
        <dbReference type="Pfam" id="PF25967"/>
    </source>
</evidence>
<keyword evidence="2" id="KW-1133">Transmembrane helix</keyword>
<evidence type="ECO:0000256" key="2">
    <source>
        <dbReference type="SAM" id="Phobius"/>
    </source>
</evidence>
<comment type="similarity">
    <text evidence="1">Belongs to the membrane fusion protein (MFP) (TC 8.A.1) family.</text>
</comment>
<dbReference type="InterPro" id="IPR058627">
    <property type="entry name" value="MdtA-like_C"/>
</dbReference>
<evidence type="ECO:0000256" key="1">
    <source>
        <dbReference type="ARBA" id="ARBA00009477"/>
    </source>
</evidence>
<evidence type="ECO:0000259" key="4">
    <source>
        <dbReference type="Pfam" id="PF25973"/>
    </source>
</evidence>
<keyword evidence="2" id="KW-0472">Membrane</keyword>
<evidence type="ECO:0000313" key="5">
    <source>
        <dbReference type="EMBL" id="BCI56253.1"/>
    </source>
</evidence>
<reference evidence="5" key="1">
    <citation type="submission" date="2020-06" db="EMBL/GenBank/DDBJ databases">
        <title>Comparative genome analysis of Ralstonia solanacearum.</title>
        <authorList>
            <person name="Iiyama K."/>
            <person name="Kodama S."/>
            <person name="Furuya N."/>
        </authorList>
    </citation>
    <scope>NUCLEOTIDE SEQUENCE</scope>
    <source>
        <strain evidence="5">MAFF 211472</strain>
    </source>
</reference>
<dbReference type="NCBIfam" id="TIGR01730">
    <property type="entry name" value="RND_mfp"/>
    <property type="match status" value="1"/>
</dbReference>
<feature type="transmembrane region" description="Helical" evidence="2">
    <location>
        <begin position="12"/>
        <end position="35"/>
    </location>
</feature>
<feature type="domain" description="Multidrug resistance protein MdtA-like C-terminal permuted SH3" evidence="3">
    <location>
        <begin position="287"/>
        <end position="345"/>
    </location>
</feature>
<protein>
    <submittedName>
        <fullName evidence="5">Efflux RND transporter subunit</fullName>
    </submittedName>
</protein>
<name>A0A8D5EP97_RALSL</name>
<accession>A0A8D5EP97</accession>
<dbReference type="GO" id="GO:0015562">
    <property type="term" value="F:efflux transmembrane transporter activity"/>
    <property type="evidence" value="ECO:0007669"/>
    <property type="project" value="TreeGrafter"/>
</dbReference>
<dbReference type="InterPro" id="IPR058647">
    <property type="entry name" value="BSH_CzcB-like"/>
</dbReference>
<proteinExistence type="inferred from homology"/>
<dbReference type="Gene3D" id="2.40.420.20">
    <property type="match status" value="1"/>
</dbReference>
<dbReference type="Pfam" id="PF25967">
    <property type="entry name" value="RND-MFP_C"/>
    <property type="match status" value="1"/>
</dbReference>
<dbReference type="AlphaFoldDB" id="A0A8D5EP97"/>
<dbReference type="PANTHER" id="PTHR30469:SF15">
    <property type="entry name" value="HLYD FAMILY OF SECRETION PROTEINS"/>
    <property type="match status" value="1"/>
</dbReference>